<feature type="compositionally biased region" description="Polar residues" evidence="1">
    <location>
        <begin position="77"/>
        <end position="97"/>
    </location>
</feature>
<evidence type="ECO:0000256" key="1">
    <source>
        <dbReference type="SAM" id="MobiDB-lite"/>
    </source>
</evidence>
<proteinExistence type="predicted"/>
<reference evidence="2" key="1">
    <citation type="submission" date="2021-01" db="EMBL/GenBank/DDBJ databases">
        <authorList>
            <person name="Corre E."/>
            <person name="Pelletier E."/>
            <person name="Niang G."/>
            <person name="Scheremetjew M."/>
            <person name="Finn R."/>
            <person name="Kale V."/>
            <person name="Holt S."/>
            <person name="Cochrane G."/>
            <person name="Meng A."/>
            <person name="Brown T."/>
            <person name="Cohen L."/>
        </authorList>
    </citation>
    <scope>NUCLEOTIDE SEQUENCE</scope>
    <source>
        <strain evidence="2">MM31A-1</strain>
    </source>
</reference>
<name>A0A7S3PYR1_9STRA</name>
<dbReference type="AlphaFoldDB" id="A0A7S3PYR1"/>
<gene>
    <name evidence="2" type="ORF">CDEB00056_LOCUS4779</name>
</gene>
<feature type="region of interest" description="Disordered" evidence="1">
    <location>
        <begin position="76"/>
        <end position="97"/>
    </location>
</feature>
<dbReference type="EMBL" id="HBIO01006520">
    <property type="protein sequence ID" value="CAE0459938.1"/>
    <property type="molecule type" value="Transcribed_RNA"/>
</dbReference>
<sequence length="180" mass="20084">MVEGSTPVQSSKKLMLIWMSIACLSPFDYEGLLVEAFSIPDANNISRSIGRCRAISGPLSRTISIEEYSTALHAASSRRQSTANRQYGQNQNIPSNTARDSAVIAEWEPVSELERRIEEGIHYQHLAEDEFEEHSDDTNNTPWNGNNVNGVFVGYSVTPEERSRLKSANIPDDFDHNVSP</sequence>
<feature type="region of interest" description="Disordered" evidence="1">
    <location>
        <begin position="161"/>
        <end position="180"/>
    </location>
</feature>
<accession>A0A7S3PYR1</accession>
<evidence type="ECO:0000313" key="2">
    <source>
        <dbReference type="EMBL" id="CAE0459938.1"/>
    </source>
</evidence>
<organism evidence="2">
    <name type="scientific">Chaetoceros debilis</name>
    <dbReference type="NCBI Taxonomy" id="122233"/>
    <lineage>
        <taxon>Eukaryota</taxon>
        <taxon>Sar</taxon>
        <taxon>Stramenopiles</taxon>
        <taxon>Ochrophyta</taxon>
        <taxon>Bacillariophyta</taxon>
        <taxon>Coscinodiscophyceae</taxon>
        <taxon>Chaetocerotophycidae</taxon>
        <taxon>Chaetocerotales</taxon>
        <taxon>Chaetocerotaceae</taxon>
        <taxon>Chaetoceros</taxon>
    </lineage>
</organism>
<protein>
    <submittedName>
        <fullName evidence="2">Uncharacterized protein</fullName>
    </submittedName>
</protein>